<reference evidence="2 3" key="1">
    <citation type="submission" date="2018-08" db="EMBL/GenBank/DDBJ databases">
        <title>Henriciella mobilis sp. nov., isolated from seawater.</title>
        <authorList>
            <person name="Cheng H."/>
            <person name="Wu Y.-H."/>
            <person name="Xu X.-W."/>
            <person name="Guo L.-L."/>
        </authorList>
    </citation>
    <scope>NUCLEOTIDE SEQUENCE [LARGE SCALE GENOMIC DNA]</scope>
    <source>
        <strain evidence="2 3">JN25</strain>
    </source>
</reference>
<dbReference type="OrthoDB" id="9809543at2"/>
<accession>A0A399R548</accession>
<feature type="transmembrane region" description="Helical" evidence="1">
    <location>
        <begin position="34"/>
        <end position="56"/>
    </location>
</feature>
<proteinExistence type="predicted"/>
<organism evidence="2 3">
    <name type="scientific">Henriciella mobilis</name>
    <dbReference type="NCBI Taxonomy" id="2305467"/>
    <lineage>
        <taxon>Bacteria</taxon>
        <taxon>Pseudomonadati</taxon>
        <taxon>Pseudomonadota</taxon>
        <taxon>Alphaproteobacteria</taxon>
        <taxon>Hyphomonadales</taxon>
        <taxon>Hyphomonadaceae</taxon>
        <taxon>Henriciella</taxon>
    </lineage>
</organism>
<keyword evidence="1" id="KW-0812">Transmembrane</keyword>
<evidence type="ECO:0000313" key="3">
    <source>
        <dbReference type="Proteomes" id="UP000266385"/>
    </source>
</evidence>
<feature type="transmembrane region" description="Helical" evidence="1">
    <location>
        <begin position="192"/>
        <end position="216"/>
    </location>
</feature>
<keyword evidence="1" id="KW-1133">Transmembrane helix</keyword>
<feature type="transmembrane region" description="Helical" evidence="1">
    <location>
        <begin position="159"/>
        <end position="180"/>
    </location>
</feature>
<name>A0A399R548_9PROT</name>
<dbReference type="Pfam" id="PF09955">
    <property type="entry name" value="DUF2189"/>
    <property type="match status" value="1"/>
</dbReference>
<keyword evidence="1" id="KW-0472">Membrane</keyword>
<evidence type="ECO:0000256" key="1">
    <source>
        <dbReference type="SAM" id="Phobius"/>
    </source>
</evidence>
<dbReference type="EMBL" id="QWFX01000016">
    <property type="protein sequence ID" value="RIJ26726.1"/>
    <property type="molecule type" value="Genomic_DNA"/>
</dbReference>
<gene>
    <name evidence="2" type="ORF">D1223_17425</name>
</gene>
<feature type="transmembrane region" description="Helical" evidence="1">
    <location>
        <begin position="62"/>
        <end position="82"/>
    </location>
</feature>
<evidence type="ECO:0000313" key="2">
    <source>
        <dbReference type="EMBL" id="RIJ26726.1"/>
    </source>
</evidence>
<dbReference type="RefSeq" id="WP_119377620.1">
    <property type="nucleotide sequence ID" value="NZ_QWFX01000016.1"/>
</dbReference>
<protein>
    <submittedName>
        <fullName evidence="2">DUF2189 domain-containing protein</fullName>
    </submittedName>
</protein>
<comment type="caution">
    <text evidence="2">The sequence shown here is derived from an EMBL/GenBank/DDBJ whole genome shotgun (WGS) entry which is preliminary data.</text>
</comment>
<dbReference type="Proteomes" id="UP000266385">
    <property type="component" value="Unassembled WGS sequence"/>
</dbReference>
<feature type="transmembrane region" description="Helical" evidence="1">
    <location>
        <begin position="222"/>
        <end position="247"/>
    </location>
</feature>
<sequence>MSEPFQLPGINRVPMNAPMTWLARGWQDLWRAPGVCLAYGVGLALISFAVTATLYLTGQFTWFLVMAGGFLIVAPLLGMGLYRAAAMLGEGEAPGLGDMVFPKGVLRADTVLLGVALFVLFGIWAEAAYIIYGLSTYSVHTSVADFLAFLLTTPEGLRMGLIGSAVGGVIAFFAFTLVVVSAPMLLARDSDVFISVITSARSVLANLPVMLFWAFLIAALTALGMALALVGLVIVFPWIGLASWHAYRDLVQHREARAG</sequence>
<dbReference type="AlphaFoldDB" id="A0A399R548"/>
<feature type="transmembrane region" description="Helical" evidence="1">
    <location>
        <begin position="111"/>
        <end position="132"/>
    </location>
</feature>
<keyword evidence="3" id="KW-1185">Reference proteome</keyword>
<dbReference type="InterPro" id="IPR018692">
    <property type="entry name" value="DUF2189"/>
</dbReference>